<gene>
    <name evidence="1" type="ORF">KI387_043269</name>
</gene>
<dbReference type="AlphaFoldDB" id="A0AA38BYT5"/>
<dbReference type="EMBL" id="JAHRHJ020003551">
    <property type="protein sequence ID" value="KAH9291540.1"/>
    <property type="molecule type" value="Genomic_DNA"/>
</dbReference>
<sequence length="58" mass="6097">AQHAPDVLRGTGRGGRAATAYGGVEAQAEGALGEIGWAEDLSSRCTELDRRAVRRDSQ</sequence>
<feature type="non-terminal residue" evidence="1">
    <location>
        <position position="58"/>
    </location>
</feature>
<dbReference type="Proteomes" id="UP000824469">
    <property type="component" value="Unassembled WGS sequence"/>
</dbReference>
<evidence type="ECO:0000313" key="2">
    <source>
        <dbReference type="Proteomes" id="UP000824469"/>
    </source>
</evidence>
<protein>
    <submittedName>
        <fullName evidence="1">Uncharacterized protein</fullName>
    </submittedName>
</protein>
<organism evidence="1 2">
    <name type="scientific">Taxus chinensis</name>
    <name type="common">Chinese yew</name>
    <name type="synonym">Taxus wallichiana var. chinensis</name>
    <dbReference type="NCBI Taxonomy" id="29808"/>
    <lineage>
        <taxon>Eukaryota</taxon>
        <taxon>Viridiplantae</taxon>
        <taxon>Streptophyta</taxon>
        <taxon>Embryophyta</taxon>
        <taxon>Tracheophyta</taxon>
        <taxon>Spermatophyta</taxon>
        <taxon>Pinopsida</taxon>
        <taxon>Pinidae</taxon>
        <taxon>Conifers II</taxon>
        <taxon>Cupressales</taxon>
        <taxon>Taxaceae</taxon>
        <taxon>Taxus</taxon>
    </lineage>
</organism>
<proteinExistence type="predicted"/>
<reference evidence="1 2" key="1">
    <citation type="journal article" date="2021" name="Nat. Plants">
        <title>The Taxus genome provides insights into paclitaxel biosynthesis.</title>
        <authorList>
            <person name="Xiong X."/>
            <person name="Gou J."/>
            <person name="Liao Q."/>
            <person name="Li Y."/>
            <person name="Zhou Q."/>
            <person name="Bi G."/>
            <person name="Li C."/>
            <person name="Du R."/>
            <person name="Wang X."/>
            <person name="Sun T."/>
            <person name="Guo L."/>
            <person name="Liang H."/>
            <person name="Lu P."/>
            <person name="Wu Y."/>
            <person name="Zhang Z."/>
            <person name="Ro D.K."/>
            <person name="Shang Y."/>
            <person name="Huang S."/>
            <person name="Yan J."/>
        </authorList>
    </citation>
    <scope>NUCLEOTIDE SEQUENCE [LARGE SCALE GENOMIC DNA]</scope>
    <source>
        <strain evidence="1">Ta-2019</strain>
    </source>
</reference>
<keyword evidence="2" id="KW-1185">Reference proteome</keyword>
<accession>A0AA38BYT5</accession>
<evidence type="ECO:0000313" key="1">
    <source>
        <dbReference type="EMBL" id="KAH9291540.1"/>
    </source>
</evidence>
<comment type="caution">
    <text evidence="1">The sequence shown here is derived from an EMBL/GenBank/DDBJ whole genome shotgun (WGS) entry which is preliminary data.</text>
</comment>
<name>A0AA38BYT5_TAXCH</name>
<feature type="non-terminal residue" evidence="1">
    <location>
        <position position="1"/>
    </location>
</feature>